<gene>
    <name evidence="2" type="ORF">DSM104329_02800</name>
</gene>
<dbReference type="Gene3D" id="2.60.120.10">
    <property type="entry name" value="Jelly Rolls"/>
    <property type="match status" value="1"/>
</dbReference>
<dbReference type="Proteomes" id="UP001162834">
    <property type="component" value="Chromosome"/>
</dbReference>
<keyword evidence="3" id="KW-1185">Reference proteome</keyword>
<proteinExistence type="predicted"/>
<dbReference type="InterPro" id="IPR011051">
    <property type="entry name" value="RmlC_Cupin_sf"/>
</dbReference>
<dbReference type="KEGG" id="sbae:DSM104329_02800"/>
<evidence type="ECO:0000259" key="1">
    <source>
        <dbReference type="Pfam" id="PF12973"/>
    </source>
</evidence>
<dbReference type="InterPro" id="IPR025979">
    <property type="entry name" value="ChrR-like_cupin_dom"/>
</dbReference>
<dbReference type="CDD" id="cd20302">
    <property type="entry name" value="cupin_DAD"/>
    <property type="match status" value="1"/>
</dbReference>
<feature type="domain" description="ChrR-like cupin" evidence="1">
    <location>
        <begin position="22"/>
        <end position="127"/>
    </location>
</feature>
<dbReference type="RefSeq" id="WP_259316068.1">
    <property type="nucleotide sequence ID" value="NZ_CP087164.1"/>
</dbReference>
<evidence type="ECO:0000313" key="2">
    <source>
        <dbReference type="EMBL" id="UGS36396.1"/>
    </source>
</evidence>
<dbReference type="InterPro" id="IPR014710">
    <property type="entry name" value="RmlC-like_jellyroll"/>
</dbReference>
<dbReference type="Pfam" id="PF12973">
    <property type="entry name" value="Cupin_7"/>
    <property type="match status" value="1"/>
</dbReference>
<reference evidence="2" key="1">
    <citation type="journal article" date="2022" name="Int. J. Syst. Evol. Microbiol.">
        <title>Pseudomonas aegrilactucae sp. nov. and Pseudomonas morbosilactucae sp. nov., pathogens causing bacterial rot of lettuce in Japan.</title>
        <authorList>
            <person name="Sawada H."/>
            <person name="Fujikawa T."/>
            <person name="Satou M."/>
        </authorList>
    </citation>
    <scope>NUCLEOTIDE SEQUENCE</scope>
    <source>
        <strain evidence="2">0166_1</strain>
    </source>
</reference>
<organism evidence="2 3">
    <name type="scientific">Capillimicrobium parvum</name>
    <dbReference type="NCBI Taxonomy" id="2884022"/>
    <lineage>
        <taxon>Bacteria</taxon>
        <taxon>Bacillati</taxon>
        <taxon>Actinomycetota</taxon>
        <taxon>Thermoleophilia</taxon>
        <taxon>Solirubrobacterales</taxon>
        <taxon>Capillimicrobiaceae</taxon>
        <taxon>Capillimicrobium</taxon>
    </lineage>
</organism>
<dbReference type="EMBL" id="CP087164">
    <property type="protein sequence ID" value="UGS36396.1"/>
    <property type="molecule type" value="Genomic_DNA"/>
</dbReference>
<accession>A0A9E6XZ20</accession>
<protein>
    <recommendedName>
        <fullName evidence="1">ChrR-like cupin domain-containing protein</fullName>
    </recommendedName>
</protein>
<dbReference type="AlphaFoldDB" id="A0A9E6XZ20"/>
<evidence type="ECO:0000313" key="3">
    <source>
        <dbReference type="Proteomes" id="UP001162834"/>
    </source>
</evidence>
<dbReference type="SUPFAM" id="SSF51182">
    <property type="entry name" value="RmlC-like cupins"/>
    <property type="match status" value="1"/>
</dbReference>
<sequence length="165" mass="18487">MSAEITEDALALRPLKALTLGERVIDPQDIPWVPYEGHPGIFVKPLRLNRKTGVWANLTKVVGASQINRHYHVGPVTGYVLEGSWYYAEKDWVARAGMVVWEPPGDIHTLMSNEEGTVTLFILEGALLYVDEHDNVVGHDDVLSHMKLYVDYCASQGLEPVDLDY</sequence>
<name>A0A9E6XZ20_9ACTN</name>